<proteinExistence type="predicted"/>
<evidence type="ECO:0000313" key="2">
    <source>
        <dbReference type="Proteomes" id="UP001371305"/>
    </source>
</evidence>
<evidence type="ECO:0000313" key="1">
    <source>
        <dbReference type="EMBL" id="MEK7953797.1"/>
    </source>
</evidence>
<accession>A0ABU9B4B1</accession>
<dbReference type="EMBL" id="JBBUKT010000013">
    <property type="protein sequence ID" value="MEK7953797.1"/>
    <property type="molecule type" value="Genomic_DNA"/>
</dbReference>
<sequence length="79" mass="9024">MGGYESKLSDIAYLFGVATEADRTAVANMVRASVRKDGTRDRFFEHAGHELSLEEIHQRTQADPTTQRSVYNMWMTYAH</sequence>
<dbReference type="Proteomes" id="UP001371305">
    <property type="component" value="Unassembled WGS sequence"/>
</dbReference>
<keyword evidence="2" id="KW-1185">Reference proteome</keyword>
<gene>
    <name evidence="1" type="ORF">WKV53_24995</name>
</gene>
<name>A0ABU9B4B1_9BACT</name>
<organism evidence="1 2">
    <name type="scientific">Luteolibacter soli</name>
    <dbReference type="NCBI Taxonomy" id="3135280"/>
    <lineage>
        <taxon>Bacteria</taxon>
        <taxon>Pseudomonadati</taxon>
        <taxon>Verrucomicrobiota</taxon>
        <taxon>Verrucomicrobiia</taxon>
        <taxon>Verrucomicrobiales</taxon>
        <taxon>Verrucomicrobiaceae</taxon>
        <taxon>Luteolibacter</taxon>
    </lineage>
</organism>
<comment type="caution">
    <text evidence="1">The sequence shown here is derived from an EMBL/GenBank/DDBJ whole genome shotgun (WGS) entry which is preliminary data.</text>
</comment>
<reference evidence="1 2" key="1">
    <citation type="submission" date="2024-04" db="EMBL/GenBank/DDBJ databases">
        <title>Luteolibacter sp. isolated from soil.</title>
        <authorList>
            <person name="An J."/>
        </authorList>
    </citation>
    <scope>NUCLEOTIDE SEQUENCE [LARGE SCALE GENOMIC DNA]</scope>
    <source>
        <strain evidence="1 2">Y139</strain>
    </source>
</reference>
<protein>
    <submittedName>
        <fullName evidence="1">Uncharacterized protein</fullName>
    </submittedName>
</protein>